<organism evidence="5 6">
    <name type="scientific">Chlamydomonas eustigma</name>
    <dbReference type="NCBI Taxonomy" id="1157962"/>
    <lineage>
        <taxon>Eukaryota</taxon>
        <taxon>Viridiplantae</taxon>
        <taxon>Chlorophyta</taxon>
        <taxon>core chlorophytes</taxon>
        <taxon>Chlorophyceae</taxon>
        <taxon>CS clade</taxon>
        <taxon>Chlamydomonadales</taxon>
        <taxon>Chlamydomonadaceae</taxon>
        <taxon>Chlamydomonas</taxon>
    </lineage>
</organism>
<dbReference type="STRING" id="1157962.A0A250WS73"/>
<evidence type="ECO:0000256" key="2">
    <source>
        <dbReference type="ARBA" id="ARBA00022801"/>
    </source>
</evidence>
<dbReference type="Proteomes" id="UP000232323">
    <property type="component" value="Unassembled WGS sequence"/>
</dbReference>
<evidence type="ECO:0000256" key="3">
    <source>
        <dbReference type="ARBA" id="ARBA00022806"/>
    </source>
</evidence>
<dbReference type="InterPro" id="IPR027417">
    <property type="entry name" value="P-loop_NTPase"/>
</dbReference>
<dbReference type="GO" id="GO:0016787">
    <property type="term" value="F:hydrolase activity"/>
    <property type="evidence" value="ECO:0007669"/>
    <property type="project" value="UniProtKB-KW"/>
</dbReference>
<dbReference type="GO" id="GO:0004386">
    <property type="term" value="F:helicase activity"/>
    <property type="evidence" value="ECO:0007669"/>
    <property type="project" value="UniProtKB-KW"/>
</dbReference>
<comment type="caution">
    <text evidence="5">The sequence shown here is derived from an EMBL/GenBank/DDBJ whole genome shotgun (WGS) entry which is preliminary data.</text>
</comment>
<gene>
    <name evidence="5" type="ORF">CEUSTIGMA_g843.t1</name>
</gene>
<proteinExistence type="predicted"/>
<keyword evidence="4" id="KW-0067">ATP-binding</keyword>
<protein>
    <recommendedName>
        <fullName evidence="7">Helicase ATP-binding domain-containing protein</fullName>
    </recommendedName>
</protein>
<dbReference type="OrthoDB" id="5600252at2759"/>
<evidence type="ECO:0000313" key="5">
    <source>
        <dbReference type="EMBL" id="GAX73390.1"/>
    </source>
</evidence>
<dbReference type="GO" id="GO:0003723">
    <property type="term" value="F:RNA binding"/>
    <property type="evidence" value="ECO:0007669"/>
    <property type="project" value="TreeGrafter"/>
</dbReference>
<accession>A0A250WS73</accession>
<evidence type="ECO:0000313" key="6">
    <source>
        <dbReference type="Proteomes" id="UP000232323"/>
    </source>
</evidence>
<dbReference type="PANTHER" id="PTHR18934:SF99">
    <property type="entry name" value="ATP-DEPENDENT RNA HELICASE DHX37-RELATED"/>
    <property type="match status" value="1"/>
</dbReference>
<reference evidence="5 6" key="1">
    <citation type="submission" date="2017-08" db="EMBL/GenBank/DDBJ databases">
        <title>Acidophilic green algal genome provides insights into adaptation to an acidic environment.</title>
        <authorList>
            <person name="Hirooka S."/>
            <person name="Hirose Y."/>
            <person name="Kanesaki Y."/>
            <person name="Higuchi S."/>
            <person name="Fujiwara T."/>
            <person name="Onuma R."/>
            <person name="Era A."/>
            <person name="Ohbayashi R."/>
            <person name="Uzuka A."/>
            <person name="Nozaki H."/>
            <person name="Yoshikawa H."/>
            <person name="Miyagishima S.Y."/>
        </authorList>
    </citation>
    <scope>NUCLEOTIDE SEQUENCE [LARGE SCALE GENOMIC DNA]</scope>
    <source>
        <strain evidence="5 6">NIES-2499</strain>
    </source>
</reference>
<keyword evidence="3" id="KW-0347">Helicase</keyword>
<name>A0A250WS73_9CHLO</name>
<dbReference type="PANTHER" id="PTHR18934">
    <property type="entry name" value="ATP-DEPENDENT RNA HELICASE"/>
    <property type="match status" value="1"/>
</dbReference>
<evidence type="ECO:0000256" key="1">
    <source>
        <dbReference type="ARBA" id="ARBA00022741"/>
    </source>
</evidence>
<evidence type="ECO:0008006" key="7">
    <source>
        <dbReference type="Google" id="ProtNLM"/>
    </source>
</evidence>
<keyword evidence="1" id="KW-0547">Nucleotide-binding</keyword>
<dbReference type="SUPFAM" id="SSF52540">
    <property type="entry name" value="P-loop containing nucleoside triphosphate hydrolases"/>
    <property type="match status" value="1"/>
</dbReference>
<dbReference type="Gene3D" id="3.40.50.300">
    <property type="entry name" value="P-loop containing nucleotide triphosphate hydrolases"/>
    <property type="match status" value="1"/>
</dbReference>
<keyword evidence="2" id="KW-0378">Hydrolase</keyword>
<evidence type="ECO:0000256" key="4">
    <source>
        <dbReference type="ARBA" id="ARBA00022840"/>
    </source>
</evidence>
<dbReference type="EMBL" id="BEGY01000003">
    <property type="protein sequence ID" value="GAX73390.1"/>
    <property type="molecule type" value="Genomic_DNA"/>
</dbReference>
<dbReference type="AlphaFoldDB" id="A0A250WS73"/>
<sequence length="431" mass="47014">MSLLRKALQQSSSFVSDSFKKTLDSKERSLESASPLQFGDVVHLKRHEKSMPPKGPNPFLKPMLPSSLRFEPVWKANNYEAAPAALSSCTKFKELHSRMGGALKANNSAPCRPTRPSISLSPYEAQTDTFMIDILKQRESLPVSKFRHEILQMVHNSQVCVISGHTGCGKTTQVPQFILEHQLNRGSSKDLSTRWRGVQPLPVTVAHYNVQPVSIMCTQPRRISAVSVAQRVALEQGQRLGEGVGYSIRFEGSSSKSSHYLQDTALSMLLGFMQQNTWSSSARSSVLGDVGSTAGGTVHGDGSNLVSGAGAASLVVPAPPPHLHDHLPGGMGVGGSGLAHATSKFHVEEDIQKLEDELQKDEEAMHTFVFKVKPATDFLSQTYLPSAMVDEANECLMKEGGQQIVEASDISADLFAEYNDADLYGEEDYHY</sequence>
<keyword evidence="6" id="KW-1185">Reference proteome</keyword>
<dbReference type="GO" id="GO:0005524">
    <property type="term" value="F:ATP binding"/>
    <property type="evidence" value="ECO:0007669"/>
    <property type="project" value="UniProtKB-KW"/>
</dbReference>